<evidence type="ECO:0000313" key="4">
    <source>
        <dbReference type="EMBL" id="ONH66763.1"/>
    </source>
</evidence>
<keyword evidence="2" id="KW-0378">Hydrolase</keyword>
<dbReference type="Proteomes" id="UP000189513">
    <property type="component" value="Unassembled WGS sequence"/>
</dbReference>
<comment type="caution">
    <text evidence="4">The sequence shown here is derived from an EMBL/GenBank/DDBJ whole genome shotgun (WGS) entry which is preliminary data.</text>
</comment>
<dbReference type="AlphaFoldDB" id="A0A1V2L4H9"/>
<evidence type="ECO:0000256" key="2">
    <source>
        <dbReference type="ARBA" id="ARBA00022801"/>
    </source>
</evidence>
<gene>
    <name evidence="4" type="ORF">BON22_3513</name>
</gene>
<dbReference type="STRING" id="36022.A0A1V2L4H9"/>
<accession>A0A1V2L4H9</accession>
<sequence length="217" mass="24626">MMLVIQVLQTILNSTESPVWHVSTQINPSFNYLPSILGVHWPQFLTNEHTAKGPDCPLNTRAMQVESIIATDMANHFEYISKVEEISEVLKSEEKRLKSKAYGDHLIIIIKCADISNLLISTKWGIVLSREFNEIAMLTDNMTKGTDIEDVADRRDGPFFPASVEEALRENPSLAKGQLFFINTFADSLFKEVATVFPELTFSAEIVLENKRFWMTI</sequence>
<dbReference type="VEuPathDB" id="FungiDB:BON22_3513"/>
<dbReference type="EMBL" id="MPUK01000006">
    <property type="protein sequence ID" value="ONH66763.1"/>
    <property type="molecule type" value="Genomic_DNA"/>
</dbReference>
<protein>
    <submittedName>
        <fullName evidence="4">3',5'-cyclic-nucleotide phosphodiesterase regA</fullName>
    </submittedName>
</protein>
<dbReference type="PANTHER" id="PTHR11347">
    <property type="entry name" value="CYCLIC NUCLEOTIDE PHOSPHODIESTERASE"/>
    <property type="match status" value="1"/>
</dbReference>
<evidence type="ECO:0000313" key="5">
    <source>
        <dbReference type="Proteomes" id="UP000189513"/>
    </source>
</evidence>
<organism evidence="4 5">
    <name type="scientific">Cyberlindnera fabianii</name>
    <name type="common">Yeast</name>
    <name type="synonym">Hansenula fabianii</name>
    <dbReference type="NCBI Taxonomy" id="36022"/>
    <lineage>
        <taxon>Eukaryota</taxon>
        <taxon>Fungi</taxon>
        <taxon>Dikarya</taxon>
        <taxon>Ascomycota</taxon>
        <taxon>Saccharomycotina</taxon>
        <taxon>Saccharomycetes</taxon>
        <taxon>Phaffomycetales</taxon>
        <taxon>Phaffomycetaceae</taxon>
        <taxon>Cyberlindnera</taxon>
    </lineage>
</organism>
<feature type="domain" description="PDEase" evidence="3">
    <location>
        <begin position="60"/>
        <end position="202"/>
    </location>
</feature>
<dbReference type="InterPro" id="IPR002073">
    <property type="entry name" value="PDEase_catalytic_dom"/>
</dbReference>
<reference evidence="5" key="1">
    <citation type="journal article" date="2017" name="Genome Announc.">
        <title>Genome sequences of Cyberlindnera fabianii 65, Pichia kudriavzevii 129, and Saccharomyces cerevisiae 131 isolated from fermented masau fruits in Zimbabwe.</title>
        <authorList>
            <person name="van Rijswijck I.M.H."/>
            <person name="Derks M.F.L."/>
            <person name="Abee T."/>
            <person name="de Ridder D."/>
            <person name="Smid E.J."/>
        </authorList>
    </citation>
    <scope>NUCLEOTIDE SEQUENCE [LARGE SCALE GENOMIC DNA]</scope>
    <source>
        <strain evidence="5">65</strain>
    </source>
</reference>
<evidence type="ECO:0000256" key="1">
    <source>
        <dbReference type="ARBA" id="ARBA00022723"/>
    </source>
</evidence>
<dbReference type="InterPro" id="IPR036971">
    <property type="entry name" value="PDEase_catalytic_dom_sf"/>
</dbReference>
<keyword evidence="1" id="KW-0479">Metal-binding</keyword>
<dbReference type="GO" id="GO:0046872">
    <property type="term" value="F:metal ion binding"/>
    <property type="evidence" value="ECO:0007669"/>
    <property type="project" value="UniProtKB-KW"/>
</dbReference>
<dbReference type="SUPFAM" id="SSF109604">
    <property type="entry name" value="HD-domain/PDEase-like"/>
    <property type="match status" value="1"/>
</dbReference>
<dbReference type="GO" id="GO:0004114">
    <property type="term" value="F:3',5'-cyclic-nucleotide phosphodiesterase activity"/>
    <property type="evidence" value="ECO:0007669"/>
    <property type="project" value="InterPro"/>
</dbReference>
<proteinExistence type="predicted"/>
<evidence type="ECO:0000259" key="3">
    <source>
        <dbReference type="Pfam" id="PF00233"/>
    </source>
</evidence>
<dbReference type="Gene3D" id="1.10.1300.10">
    <property type="entry name" value="3'5'-cyclic nucleotide phosphodiesterase, catalytic domain"/>
    <property type="match status" value="1"/>
</dbReference>
<dbReference type="GO" id="GO:0007165">
    <property type="term" value="P:signal transduction"/>
    <property type="evidence" value="ECO:0007669"/>
    <property type="project" value="InterPro"/>
</dbReference>
<keyword evidence="5" id="KW-1185">Reference proteome</keyword>
<dbReference type="Pfam" id="PF00233">
    <property type="entry name" value="PDEase_I"/>
    <property type="match status" value="1"/>
</dbReference>
<name>A0A1V2L4H9_CYBFA</name>